<dbReference type="EMBL" id="DACRBY010000001">
    <property type="protein sequence ID" value="HAS8538467.1"/>
    <property type="molecule type" value="Genomic_DNA"/>
</dbReference>
<dbReference type="Proteomes" id="UP000863257">
    <property type="component" value="Unassembled WGS sequence"/>
</dbReference>
<reference evidence="2" key="2">
    <citation type="submission" date="2019-01" db="EMBL/GenBank/DDBJ databases">
        <authorList>
            <consortium name="NCBI Pathogen Detection Project"/>
        </authorList>
    </citation>
    <scope>NUCLEOTIDE SEQUENCE</scope>
    <source>
        <strain evidence="2">BCW_3452</strain>
    </source>
</reference>
<comment type="caution">
    <text evidence="2">The sequence shown here is derived from an EMBL/GenBank/DDBJ whole genome shotgun (WGS) entry which is preliminary data.</text>
</comment>
<evidence type="ECO:0000256" key="1">
    <source>
        <dbReference type="SAM" id="MobiDB-lite"/>
    </source>
</evidence>
<proteinExistence type="predicted"/>
<reference evidence="2" key="1">
    <citation type="journal article" date="2018" name="Genome Biol.">
        <title>SKESA: strategic k-mer extension for scrupulous assemblies.</title>
        <authorList>
            <person name="Souvorov A."/>
            <person name="Agarwala R."/>
            <person name="Lipman D.J."/>
        </authorList>
    </citation>
    <scope>NUCLEOTIDE SEQUENCE</scope>
    <source>
        <strain evidence="2">BCW_3452</strain>
    </source>
</reference>
<feature type="region of interest" description="Disordered" evidence="1">
    <location>
        <begin position="18"/>
        <end position="63"/>
    </location>
</feature>
<dbReference type="AlphaFoldDB" id="A0A8H9MVJ4"/>
<sequence length="232" mass="27015">MTAHDPVLRVCLKDHDAIPERSKAPRVKTKGVSVKKAPEVSIPAAPMSPKPSKKPPAKKSVKRVNSEHKFHYITWNESAYGYQLKLKFNGVEKQPFHVSLLQSIQKRNAYFKENKKSRPNGMIVRRATYTDAVRSKVRIEPSSHIAVEYQFNRYTLAERKYHPVTRRDNAAIREIFNEHSKAYNKIVDMYNKLREKRFMEELNQEADELLPCLDLKFDLGLWKECAKDLGYI</sequence>
<organism evidence="2">
    <name type="scientific">Vibrio vulnificus</name>
    <dbReference type="NCBI Taxonomy" id="672"/>
    <lineage>
        <taxon>Bacteria</taxon>
        <taxon>Pseudomonadati</taxon>
        <taxon>Pseudomonadota</taxon>
        <taxon>Gammaproteobacteria</taxon>
        <taxon>Vibrionales</taxon>
        <taxon>Vibrionaceae</taxon>
        <taxon>Vibrio</taxon>
    </lineage>
</organism>
<evidence type="ECO:0000313" key="2">
    <source>
        <dbReference type="EMBL" id="HAS8538467.1"/>
    </source>
</evidence>
<name>A0A8H9MVJ4_VIBVL</name>
<protein>
    <submittedName>
        <fullName evidence="2">Uncharacterized protein</fullName>
    </submittedName>
</protein>
<accession>A0A8H9MVJ4</accession>
<gene>
    <name evidence="2" type="ORF">I7730_01475</name>
</gene>
<feature type="compositionally biased region" description="Basic residues" evidence="1">
    <location>
        <begin position="51"/>
        <end position="62"/>
    </location>
</feature>